<gene>
    <name evidence="3" type="primary">Il6r</name>
    <name evidence="3" type="ORF">FURFIG_R15484</name>
</gene>
<protein>
    <submittedName>
        <fullName evidence="3">IL6RA protein</fullName>
    </submittedName>
</protein>
<dbReference type="Proteomes" id="UP000529852">
    <property type="component" value="Unassembled WGS sequence"/>
</dbReference>
<feature type="non-terminal residue" evidence="3">
    <location>
        <position position="1"/>
    </location>
</feature>
<name>A0A7K5AZG1_9FURN</name>
<dbReference type="Gene3D" id="2.60.40.10">
    <property type="entry name" value="Immunoglobulins"/>
    <property type="match status" value="2"/>
</dbReference>
<dbReference type="InterPro" id="IPR036116">
    <property type="entry name" value="FN3_sf"/>
</dbReference>
<evidence type="ECO:0000313" key="4">
    <source>
        <dbReference type="Proteomes" id="UP000529852"/>
    </source>
</evidence>
<keyword evidence="1" id="KW-0393">Immunoglobulin domain</keyword>
<dbReference type="InterPro" id="IPR013783">
    <property type="entry name" value="Ig-like_fold"/>
</dbReference>
<dbReference type="SUPFAM" id="SSF48726">
    <property type="entry name" value="Immunoglobulin"/>
    <property type="match status" value="1"/>
</dbReference>
<dbReference type="PROSITE" id="PS50835">
    <property type="entry name" value="IG_LIKE"/>
    <property type="match status" value="1"/>
</dbReference>
<dbReference type="AlphaFoldDB" id="A0A7K5AZG1"/>
<dbReference type="EMBL" id="VYZD01000277">
    <property type="protein sequence ID" value="NWR88697.1"/>
    <property type="molecule type" value="Genomic_DNA"/>
</dbReference>
<evidence type="ECO:0000313" key="3">
    <source>
        <dbReference type="EMBL" id="NWR88697.1"/>
    </source>
</evidence>
<feature type="non-terminal residue" evidence="3">
    <location>
        <position position="145"/>
    </location>
</feature>
<sequence length="145" mass="16205">IQGHSLCLRSPLHFLAPSCPLTGLSRDMVLGRLGANITLTCQDKVPANVTVLWQVKKRGAAVPEGRGQPLAEGNMLLLQRLRYEDSGRYSCSMGSHQLRSLQLLVEEPLETPRVSCYRRSHDKDVLCEWPQQTKPSPGTRAMLWV</sequence>
<dbReference type="InterPro" id="IPR036179">
    <property type="entry name" value="Ig-like_dom_sf"/>
</dbReference>
<evidence type="ECO:0000259" key="2">
    <source>
        <dbReference type="PROSITE" id="PS50835"/>
    </source>
</evidence>
<dbReference type="SMART" id="SM00409">
    <property type="entry name" value="IG"/>
    <property type="match status" value="1"/>
</dbReference>
<accession>A0A7K5AZG1</accession>
<dbReference type="InterPro" id="IPR007110">
    <property type="entry name" value="Ig-like_dom"/>
</dbReference>
<dbReference type="InterPro" id="IPR003599">
    <property type="entry name" value="Ig_sub"/>
</dbReference>
<comment type="caution">
    <text evidence="3">The sequence shown here is derived from an EMBL/GenBank/DDBJ whole genome shotgun (WGS) entry which is preliminary data.</text>
</comment>
<evidence type="ECO:0000256" key="1">
    <source>
        <dbReference type="ARBA" id="ARBA00023319"/>
    </source>
</evidence>
<proteinExistence type="predicted"/>
<organism evidence="3 4">
    <name type="scientific">Furnarius figulus</name>
    <dbReference type="NCBI Taxonomy" id="463165"/>
    <lineage>
        <taxon>Eukaryota</taxon>
        <taxon>Metazoa</taxon>
        <taxon>Chordata</taxon>
        <taxon>Craniata</taxon>
        <taxon>Vertebrata</taxon>
        <taxon>Euteleostomi</taxon>
        <taxon>Archelosauria</taxon>
        <taxon>Archosauria</taxon>
        <taxon>Dinosauria</taxon>
        <taxon>Saurischia</taxon>
        <taxon>Theropoda</taxon>
        <taxon>Coelurosauria</taxon>
        <taxon>Aves</taxon>
        <taxon>Neognathae</taxon>
        <taxon>Neoaves</taxon>
        <taxon>Telluraves</taxon>
        <taxon>Australaves</taxon>
        <taxon>Passeriformes</taxon>
        <taxon>Furnariidae</taxon>
        <taxon>Furnarius</taxon>
    </lineage>
</organism>
<keyword evidence="4" id="KW-1185">Reference proteome</keyword>
<feature type="domain" description="Ig-like" evidence="2">
    <location>
        <begin position="20"/>
        <end position="102"/>
    </location>
</feature>
<dbReference type="SUPFAM" id="SSF49265">
    <property type="entry name" value="Fibronectin type III"/>
    <property type="match status" value="1"/>
</dbReference>
<reference evidence="3 4" key="1">
    <citation type="submission" date="2019-09" db="EMBL/GenBank/DDBJ databases">
        <title>Bird 10,000 Genomes (B10K) Project - Family phase.</title>
        <authorList>
            <person name="Zhang G."/>
        </authorList>
    </citation>
    <scope>NUCLEOTIDE SEQUENCE [LARGE SCALE GENOMIC DNA]</scope>
    <source>
        <strain evidence="3">B10K-DU-003-06</strain>
    </source>
</reference>